<proteinExistence type="inferred from homology"/>
<reference evidence="5 6" key="1">
    <citation type="journal article" date="2016" name="Mol. Biol. Evol.">
        <title>Comparative Genomics of Early-Diverging Mushroom-Forming Fungi Provides Insights into the Origins of Lignocellulose Decay Capabilities.</title>
        <authorList>
            <person name="Nagy L.G."/>
            <person name="Riley R."/>
            <person name="Tritt A."/>
            <person name="Adam C."/>
            <person name="Daum C."/>
            <person name="Floudas D."/>
            <person name="Sun H."/>
            <person name="Yadav J.S."/>
            <person name="Pangilinan J."/>
            <person name="Larsson K.H."/>
            <person name="Matsuura K."/>
            <person name="Barry K."/>
            <person name="Labutti K."/>
            <person name="Kuo R."/>
            <person name="Ohm R.A."/>
            <person name="Bhattacharya S.S."/>
            <person name="Shirouzu T."/>
            <person name="Yoshinaga Y."/>
            <person name="Martin F.M."/>
            <person name="Grigoriev I.V."/>
            <person name="Hibbett D.S."/>
        </authorList>
    </citation>
    <scope>NUCLEOTIDE SEQUENCE [LARGE SCALE GENOMIC DNA]</scope>
    <source>
        <strain evidence="5 6">HHB12029</strain>
    </source>
</reference>
<name>A0A165FIT1_EXIGL</name>
<dbReference type="Proteomes" id="UP000077266">
    <property type="component" value="Unassembled WGS sequence"/>
</dbReference>
<dbReference type="Pfam" id="PF01399">
    <property type="entry name" value="PCI"/>
    <property type="match status" value="1"/>
</dbReference>
<dbReference type="GO" id="GO:0008180">
    <property type="term" value="C:COP9 signalosome"/>
    <property type="evidence" value="ECO:0007669"/>
    <property type="project" value="UniProtKB-KW"/>
</dbReference>
<dbReference type="InterPro" id="IPR045237">
    <property type="entry name" value="COPS7/eIF3m"/>
</dbReference>
<dbReference type="PANTHER" id="PTHR15350">
    <property type="entry name" value="COP9 SIGNALOSOME COMPLEX SUBUNIT 7/DENDRITIC CELL PROTEIN GA17"/>
    <property type="match status" value="1"/>
</dbReference>
<keyword evidence="6" id="KW-1185">Reference proteome</keyword>
<dbReference type="InParanoid" id="A0A165FIT1"/>
<protein>
    <recommendedName>
        <fullName evidence="4">PCI domain-containing protein</fullName>
    </recommendedName>
</protein>
<evidence type="ECO:0000256" key="1">
    <source>
        <dbReference type="ARBA" id="ARBA00008482"/>
    </source>
</evidence>
<dbReference type="STRING" id="1314781.A0A165FIT1"/>
<evidence type="ECO:0000313" key="6">
    <source>
        <dbReference type="Proteomes" id="UP000077266"/>
    </source>
</evidence>
<dbReference type="AlphaFoldDB" id="A0A165FIT1"/>
<feature type="compositionally biased region" description="Gly residues" evidence="3">
    <location>
        <begin position="249"/>
        <end position="260"/>
    </location>
</feature>
<evidence type="ECO:0000256" key="3">
    <source>
        <dbReference type="SAM" id="MobiDB-lite"/>
    </source>
</evidence>
<evidence type="ECO:0000259" key="4">
    <source>
        <dbReference type="PROSITE" id="PS50250"/>
    </source>
</evidence>
<dbReference type="EMBL" id="KV426082">
    <property type="protein sequence ID" value="KZV89066.1"/>
    <property type="molecule type" value="Genomic_DNA"/>
</dbReference>
<feature type="domain" description="PCI" evidence="4">
    <location>
        <begin position="1"/>
        <end position="157"/>
    </location>
</feature>
<feature type="region of interest" description="Disordered" evidence="3">
    <location>
        <begin position="242"/>
        <end position="285"/>
    </location>
</feature>
<dbReference type="PROSITE" id="PS50250">
    <property type="entry name" value="PCI"/>
    <property type="match status" value="1"/>
</dbReference>
<evidence type="ECO:0000313" key="5">
    <source>
        <dbReference type="EMBL" id="KZV89066.1"/>
    </source>
</evidence>
<organism evidence="5 6">
    <name type="scientific">Exidia glandulosa HHB12029</name>
    <dbReference type="NCBI Taxonomy" id="1314781"/>
    <lineage>
        <taxon>Eukaryota</taxon>
        <taxon>Fungi</taxon>
        <taxon>Dikarya</taxon>
        <taxon>Basidiomycota</taxon>
        <taxon>Agaricomycotina</taxon>
        <taxon>Agaricomycetes</taxon>
        <taxon>Auriculariales</taxon>
        <taxon>Exidiaceae</taxon>
        <taxon>Exidia</taxon>
    </lineage>
</organism>
<gene>
    <name evidence="5" type="ORF">EXIGLDRAFT_722005</name>
</gene>
<evidence type="ECO:0000256" key="2">
    <source>
        <dbReference type="ARBA" id="ARBA00022790"/>
    </source>
</evidence>
<sequence>MADSFAARLEPFLLMGKSAKGAAAAKLVQDATGAPGVFVFGELLELPSVQELEASEQHKNVHELLKIFAYGTYEDYVANKAHLPALNAAQTTKLKCLSLVALASRTRLLPYATLQRSLDIPTIRELEHLIIDAIYQDLLSGKLDQRHQRLEVSSVVGRDLPPGELQGVLDALKEWSNRTAAVLSSLDVSIRDLASSETASKLSLEEHEKRRDALLAELVAAKAAQKKPLVGGGNAGGGDYMEVDDERGGGGGGFLGGLGDWGRKKNARGNQNIPEKPQARKRNRF</sequence>
<dbReference type="Pfam" id="PF22061">
    <property type="entry name" value="CSN7_HB_subdom"/>
    <property type="match status" value="1"/>
</dbReference>
<keyword evidence="2" id="KW-0736">Signalosome</keyword>
<dbReference type="InterPro" id="IPR000717">
    <property type="entry name" value="PCI_dom"/>
</dbReference>
<accession>A0A165FIT1</accession>
<dbReference type="OrthoDB" id="10265275at2759"/>
<comment type="similarity">
    <text evidence="1">Belongs to the CSN7/EIF3M family. CSN7 subfamily.</text>
</comment>
<dbReference type="PANTHER" id="PTHR15350:SF5">
    <property type="entry name" value="COP9 SIGNALOSOME COMPLEX SUBUNIT 7"/>
    <property type="match status" value="1"/>
</dbReference>
<dbReference type="SMART" id="SM00088">
    <property type="entry name" value="PINT"/>
    <property type="match status" value="1"/>
</dbReference>